<comment type="catalytic activity">
    <reaction evidence="35">
        <text>1-octadecanoyl-2-(9Z,12Z)-octadecadienoyl-sn-glycerol + H2O = 1-octadecanoyl-sn-glycerol + (9Z,12Z)-octadecadienoate + H(+)</text>
        <dbReference type="Rhea" id="RHEA:40927"/>
        <dbReference type="ChEBI" id="CHEBI:15377"/>
        <dbReference type="ChEBI" id="CHEBI:15378"/>
        <dbReference type="ChEBI" id="CHEBI:30245"/>
        <dbReference type="ChEBI" id="CHEBI:75550"/>
        <dbReference type="ChEBI" id="CHEBI:77097"/>
    </reaction>
    <physiologicalReaction direction="left-to-right" evidence="35">
        <dbReference type="Rhea" id="RHEA:40928"/>
    </physiologicalReaction>
</comment>
<evidence type="ECO:0000256" key="41">
    <source>
        <dbReference type="ARBA" id="ARBA00048869"/>
    </source>
</evidence>
<evidence type="ECO:0000256" key="5">
    <source>
        <dbReference type="ARBA" id="ARBA00013279"/>
    </source>
</evidence>
<comment type="catalytic activity">
    <reaction evidence="40">
        <text>1-hexadecanoyl-2-(9Z-octadecenoyl)-sn-glycero-3-phosphocholine + H2O = 1-hexadecanoyl-sn-glycero-3-phosphocholine + (9Z)-octadecenoate + H(+)</text>
        <dbReference type="Rhea" id="RHEA:38779"/>
        <dbReference type="ChEBI" id="CHEBI:15377"/>
        <dbReference type="ChEBI" id="CHEBI:15378"/>
        <dbReference type="ChEBI" id="CHEBI:30823"/>
        <dbReference type="ChEBI" id="CHEBI:72998"/>
        <dbReference type="ChEBI" id="CHEBI:73001"/>
    </reaction>
    <physiologicalReaction direction="left-to-right" evidence="40">
        <dbReference type="Rhea" id="RHEA:38780"/>
    </physiologicalReaction>
</comment>
<protein>
    <recommendedName>
        <fullName evidence="6">Phospholipase B1, membrane-associated</fullName>
        <ecNumber evidence="5">3.1.1.3</ecNumber>
        <ecNumber evidence="4">3.1.1.4</ecNumber>
        <ecNumber evidence="3">3.1.1.5</ecNumber>
    </recommendedName>
    <alternativeName>
        <fullName evidence="20">Lysophospholipase</fullName>
    </alternativeName>
    <alternativeName>
        <fullName evidence="21">Phospholipase A2</fullName>
    </alternativeName>
    <alternativeName>
        <fullName evidence="23">Phospholipase B/lipase</fullName>
    </alternativeName>
    <alternativeName>
        <fullName evidence="22">Triacylglycerol lipase</fullName>
    </alternativeName>
</protein>
<evidence type="ECO:0000256" key="18">
    <source>
        <dbReference type="ARBA" id="ARBA00023408"/>
    </source>
</evidence>
<evidence type="ECO:0000256" key="37">
    <source>
        <dbReference type="ARBA" id="ARBA00048454"/>
    </source>
</evidence>
<comment type="catalytic activity">
    <reaction evidence="28">
        <text>1-hexadecanoyl-2-(9Z)-octadecenoyl-3-octadecanoyl-sn-glycerol + H2O = 1-hexadecanoyl-2-(9Z-octadecenoyl)-sn-glycerol + octadecanoate + H(+)</text>
        <dbReference type="Rhea" id="RHEA:41111"/>
        <dbReference type="ChEBI" id="CHEBI:15377"/>
        <dbReference type="ChEBI" id="CHEBI:15378"/>
        <dbReference type="ChEBI" id="CHEBI:25629"/>
        <dbReference type="ChEBI" id="CHEBI:75466"/>
        <dbReference type="ChEBI" id="CHEBI:77623"/>
    </reaction>
    <physiologicalReaction direction="left-to-right" evidence="28">
        <dbReference type="Rhea" id="RHEA:41112"/>
    </physiologicalReaction>
</comment>
<evidence type="ECO:0000256" key="10">
    <source>
        <dbReference type="ARBA" id="ARBA00022737"/>
    </source>
</evidence>
<comment type="subcellular location">
    <subcellularLocation>
        <location evidence="1">Apical cell membrane</location>
        <topology evidence="1">Single-pass type I membrane protein</topology>
    </subcellularLocation>
</comment>
<evidence type="ECO:0000256" key="34">
    <source>
        <dbReference type="ARBA" id="ARBA00048362"/>
    </source>
</evidence>
<feature type="chain" id="PRO_5017272082" description="Phospholipase B1, membrane-associated" evidence="48">
    <location>
        <begin position="20"/>
        <end position="1090"/>
    </location>
</feature>
<dbReference type="GO" id="GO:0006644">
    <property type="term" value="P:phospholipid metabolic process"/>
    <property type="evidence" value="ECO:0007669"/>
    <property type="project" value="TreeGrafter"/>
</dbReference>
<evidence type="ECO:0000256" key="25">
    <source>
        <dbReference type="ARBA" id="ARBA00047324"/>
    </source>
</evidence>
<dbReference type="Pfam" id="PF00657">
    <property type="entry name" value="Lipase_GDSL"/>
    <property type="match status" value="2"/>
</dbReference>
<sequence length="1090" mass="121716">MGKMFQQLLLISLLGFTWATAGLPCTQVFPSQQPPLTADTVRPSDVAVLSYVGVQEQSTELSTVLSKLTELMTLFNPGLVTPISEDKRIPQFLQHGTLVDQANELSLYLQSNKQGADENQDWKLVLLFVQLDRLCACEQQEQISSLLKQVVEEVDNAVQLLHSQLKKTIVSVALWDGGLNTFQTKMCPCTHTYTDGELKLQRAMLTHTLQELLDELMVKKHWYRDRDDFTVTLQVTPLIRGLSSTGKPIGEFEPSKRTDELMLQLWGNLLQPMVDQRIPDILTLQCPTEDRPFLRTEFNTPSNHHSIADYLIQTHTGTELPCEDRSPSSSIPNSVHELRPADIKVVGAVGDSLTAGNGIASSPTNILDVLRQYRGLSWCIGGDENLTTVTTLPNILKHFNHDVKGYSLGVGNQDNPQAFLNQAVPGAKSRDIPSQVRTLVTKMKNDVNIDFESDWKLITVFIGGNDLCSYCDNSLLYSVENYVRFLKESLDYLQKEVPRALVNLVEPLYITPLREMHRDASLNCPTWLMNILCPCVVMPEPNSEALQIVETVNRGYQHLLHELIESGRYDTHSNFTVVIQPFLRDIALPRLPDGRPDRSYFSPDCFHLGQKAQTVLARSLWNNMLEPLGSKTSSQDFNSASELKCSTNEAPFIRTYKNSDYMYSAPSPKPDPIMNWGSDFSCNNLAPSDSQPTSVHKLRPSDIQVVAALGDSVTAGTGAKSSSIPNLNTEYKGVSWSIGGDQTLETVSTLPNILKKFNPDLQGFSEGEGQLQKGFNMAVAGAKTSELPAQVQALIKAMKENKEVNFESDWKLVTIFIGTTDLCNYCYDQNNLSPKNFSHNLMLTLDMLYEEVPRVLVNLVDLMQMDVFKTVKKDTLGCSLQQSFSCHCVINPANNAPEIEELKRINRNYQTEIKYLISGDRYDGKEDFAVVLQPFFHYSFIPQTGVGETDTSFFSVDCFHLSERTHAEMAIALWNNMLEPVGRKQDYNNFTHDRAKIHCPSEASPFIFTKGNSQPELPKTTVDPGIITTSAVSSTILPKCSTPLPVWVPVVVGLVSLLAGIIMCWLIMSVVQRKKSKKSAKAAQNKTTGF</sequence>
<evidence type="ECO:0000313" key="49">
    <source>
        <dbReference type="Ensembl" id="ENSXMAP00000034173.1"/>
    </source>
</evidence>
<reference evidence="49" key="3">
    <citation type="submission" date="2025-08" db="UniProtKB">
        <authorList>
            <consortium name="Ensembl"/>
        </authorList>
    </citation>
    <scope>IDENTIFICATION</scope>
    <source>
        <strain evidence="49">JP 163 A</strain>
    </source>
</reference>
<evidence type="ECO:0000256" key="1">
    <source>
        <dbReference type="ARBA" id="ARBA00004247"/>
    </source>
</evidence>
<dbReference type="Proteomes" id="UP000002852">
    <property type="component" value="Unassembled WGS sequence"/>
</dbReference>
<evidence type="ECO:0000256" key="40">
    <source>
        <dbReference type="ARBA" id="ARBA00048699"/>
    </source>
</evidence>
<evidence type="ECO:0000256" key="20">
    <source>
        <dbReference type="ARBA" id="ARBA00029723"/>
    </source>
</evidence>
<comment type="catalytic activity">
    <reaction evidence="19">
        <text>a 1,2-diacyl-sn-glycero-3-phosphocholine + H2O = a 1-acyl-sn-glycero-3-phosphocholine + a fatty acid + H(+)</text>
        <dbReference type="Rhea" id="RHEA:15801"/>
        <dbReference type="ChEBI" id="CHEBI:15377"/>
        <dbReference type="ChEBI" id="CHEBI:15378"/>
        <dbReference type="ChEBI" id="CHEBI:28868"/>
        <dbReference type="ChEBI" id="CHEBI:57643"/>
        <dbReference type="ChEBI" id="CHEBI:58168"/>
        <dbReference type="EC" id="3.1.1.4"/>
    </reaction>
    <physiologicalReaction direction="left-to-right" evidence="19">
        <dbReference type="Rhea" id="RHEA:15802"/>
    </physiologicalReaction>
</comment>
<evidence type="ECO:0000256" key="22">
    <source>
        <dbReference type="ARBA" id="ARBA00031485"/>
    </source>
</evidence>
<dbReference type="InterPro" id="IPR036514">
    <property type="entry name" value="SGNH_hydro_sf"/>
</dbReference>
<dbReference type="GeneTree" id="ENSGT00530000063883"/>
<comment type="catalytic activity">
    <reaction evidence="36">
        <text>1,2,3-tri-(9Z-octadecenoyl)-glycerol + H2O = di-(9Z)-octadecenoylglycerol + (9Z)-octadecenoate + H(+)</text>
        <dbReference type="Rhea" id="RHEA:38575"/>
        <dbReference type="ChEBI" id="CHEBI:15377"/>
        <dbReference type="ChEBI" id="CHEBI:15378"/>
        <dbReference type="ChEBI" id="CHEBI:30823"/>
        <dbReference type="ChEBI" id="CHEBI:53753"/>
        <dbReference type="ChEBI" id="CHEBI:75945"/>
    </reaction>
    <physiologicalReaction direction="left-to-right" evidence="36">
        <dbReference type="Rhea" id="RHEA:38576"/>
    </physiologicalReaction>
</comment>
<comment type="catalytic activity">
    <reaction evidence="46">
        <text>2-(9Z-octadecenoyl)-glycerol + H2O = glycerol + (9Z)-octadecenoate + H(+)</text>
        <dbReference type="Rhea" id="RHEA:38491"/>
        <dbReference type="ChEBI" id="CHEBI:15377"/>
        <dbReference type="ChEBI" id="CHEBI:15378"/>
        <dbReference type="ChEBI" id="CHEBI:17754"/>
        <dbReference type="ChEBI" id="CHEBI:30823"/>
        <dbReference type="ChEBI" id="CHEBI:73990"/>
    </reaction>
    <physiologicalReaction direction="left-to-right" evidence="46">
        <dbReference type="Rhea" id="RHEA:38492"/>
    </physiologicalReaction>
</comment>
<evidence type="ECO:0000256" key="16">
    <source>
        <dbReference type="ARBA" id="ARBA00023264"/>
    </source>
</evidence>
<evidence type="ECO:0000256" key="21">
    <source>
        <dbReference type="ARBA" id="ARBA00031182"/>
    </source>
</evidence>
<evidence type="ECO:0000256" key="47">
    <source>
        <dbReference type="SAM" id="Phobius"/>
    </source>
</evidence>
<dbReference type="AlphaFoldDB" id="A0A3B5QSK3"/>
<evidence type="ECO:0000313" key="50">
    <source>
        <dbReference type="Proteomes" id="UP000002852"/>
    </source>
</evidence>
<keyword evidence="9 48" id="KW-0732">Signal</keyword>
<dbReference type="PROSITE" id="PS01098">
    <property type="entry name" value="LIPASE_GDSL_SER"/>
    <property type="match status" value="1"/>
</dbReference>
<evidence type="ECO:0000256" key="23">
    <source>
        <dbReference type="ARBA" id="ARBA00033022"/>
    </source>
</evidence>
<comment type="catalytic activity">
    <reaction evidence="43">
        <text>1-hexadecanoyl-2-(9Z)-octadecenoyl-3-octadecanoyl-sn-glycerol + H2O = 1-hexadecanoyl-3-octadecanoyl-sn-glycerol + (9Z)-octadecenoate + H(+)</text>
        <dbReference type="Rhea" id="RHEA:41103"/>
        <dbReference type="ChEBI" id="CHEBI:15377"/>
        <dbReference type="ChEBI" id="CHEBI:15378"/>
        <dbReference type="ChEBI" id="CHEBI:30823"/>
        <dbReference type="ChEBI" id="CHEBI:77623"/>
        <dbReference type="ChEBI" id="CHEBI:77624"/>
    </reaction>
    <physiologicalReaction direction="left-to-right" evidence="43">
        <dbReference type="Rhea" id="RHEA:41104"/>
    </physiologicalReaction>
</comment>
<feature type="signal peptide" evidence="48">
    <location>
        <begin position="1"/>
        <end position="19"/>
    </location>
</feature>
<dbReference type="InterPro" id="IPR008265">
    <property type="entry name" value="Lipase_GDSL_AS"/>
</dbReference>
<comment type="catalytic activity">
    <reaction evidence="34">
        <text>1-hexadecanoyl-2-(9Z,12Z-octadecadienoyl)-sn-glycero-3-phosphocholine + H2O = 2-(9Z,12Z-octadecadienoyl)-sn-glycero-3-phosphocholine + hexadecanoate + H(+)</text>
        <dbReference type="Rhea" id="RHEA:40971"/>
        <dbReference type="ChEBI" id="CHEBI:7896"/>
        <dbReference type="ChEBI" id="CHEBI:15377"/>
        <dbReference type="ChEBI" id="CHEBI:15378"/>
        <dbReference type="ChEBI" id="CHEBI:73002"/>
        <dbReference type="ChEBI" id="CHEBI:76084"/>
    </reaction>
    <physiologicalReaction direction="left-to-right" evidence="34">
        <dbReference type="Rhea" id="RHEA:40972"/>
    </physiologicalReaction>
</comment>
<evidence type="ECO:0000256" key="4">
    <source>
        <dbReference type="ARBA" id="ARBA00013278"/>
    </source>
</evidence>
<evidence type="ECO:0000256" key="3">
    <source>
        <dbReference type="ARBA" id="ARBA00013274"/>
    </source>
</evidence>
<dbReference type="InterPro" id="IPR035547">
    <property type="entry name" value="Phospholipase_B"/>
</dbReference>
<comment type="catalytic activity">
    <reaction evidence="44">
        <text>1,2-dihexadecanoyl-sn-glycero-3-phosphocholine + 2 H2O = sn-glycerol 3-phosphocholine + 2 hexadecanoate + 2 H(+)</text>
        <dbReference type="Rhea" id="RHEA:40975"/>
        <dbReference type="ChEBI" id="CHEBI:7896"/>
        <dbReference type="ChEBI" id="CHEBI:15377"/>
        <dbReference type="ChEBI" id="CHEBI:15378"/>
        <dbReference type="ChEBI" id="CHEBI:16870"/>
        <dbReference type="ChEBI" id="CHEBI:72999"/>
    </reaction>
    <physiologicalReaction direction="left-to-right" evidence="44">
        <dbReference type="Rhea" id="RHEA:40976"/>
    </physiologicalReaction>
</comment>
<comment type="catalytic activity">
    <reaction evidence="41">
        <text>1,3-dihexadecanoyl-2-(9Z-octadecenoyl)glycerol + H2O = 1,3-dihexadecanoylglycerol + (9Z)-octadecenoate + H(+)</text>
        <dbReference type="Rhea" id="RHEA:40983"/>
        <dbReference type="ChEBI" id="CHEBI:15377"/>
        <dbReference type="ChEBI" id="CHEBI:15378"/>
        <dbReference type="ChEBI" id="CHEBI:30823"/>
        <dbReference type="ChEBI" id="CHEBI:75688"/>
        <dbReference type="ChEBI" id="CHEBI:77619"/>
    </reaction>
    <physiologicalReaction direction="left-to-right" evidence="41">
        <dbReference type="Rhea" id="RHEA:40984"/>
    </physiologicalReaction>
</comment>
<comment type="catalytic activity">
    <reaction evidence="45">
        <text>1,3-di-(9Z-octadecenoyl)-glycerol + H2O = 1-(9Z-octadecenoyl)-glycerol + (9Z)-octadecenoate + H(+)</text>
        <dbReference type="Rhea" id="RHEA:39939"/>
        <dbReference type="ChEBI" id="CHEBI:15377"/>
        <dbReference type="ChEBI" id="CHEBI:15378"/>
        <dbReference type="ChEBI" id="CHEBI:30823"/>
        <dbReference type="ChEBI" id="CHEBI:75342"/>
        <dbReference type="ChEBI" id="CHEBI:75735"/>
    </reaction>
    <physiologicalReaction direction="left-to-right" evidence="45">
        <dbReference type="Rhea" id="RHEA:39940"/>
    </physiologicalReaction>
</comment>
<comment type="catalytic activity">
    <reaction evidence="27">
        <text>1-(9Z-octadecenoyl)-glycerol + H2O = glycerol + (9Z)-octadecenoate + H(+)</text>
        <dbReference type="Rhea" id="RHEA:38487"/>
        <dbReference type="ChEBI" id="CHEBI:15377"/>
        <dbReference type="ChEBI" id="CHEBI:15378"/>
        <dbReference type="ChEBI" id="CHEBI:17754"/>
        <dbReference type="ChEBI" id="CHEBI:30823"/>
        <dbReference type="ChEBI" id="CHEBI:75342"/>
    </reaction>
    <physiologicalReaction direction="left-to-right" evidence="27">
        <dbReference type="Rhea" id="RHEA:38488"/>
    </physiologicalReaction>
</comment>
<dbReference type="Gene3D" id="3.40.50.1110">
    <property type="entry name" value="SGNH hydrolase"/>
    <property type="match status" value="2"/>
</dbReference>
<evidence type="ECO:0000256" key="24">
    <source>
        <dbReference type="ARBA" id="ARBA00045916"/>
    </source>
</evidence>
<dbReference type="GeneID" id="102225455"/>
<keyword evidence="13" id="KW-0443">Lipid metabolism</keyword>
<proteinExistence type="inferred from homology"/>
<evidence type="ECO:0000256" key="35">
    <source>
        <dbReference type="ARBA" id="ARBA00048374"/>
    </source>
</evidence>
<dbReference type="GO" id="GO:0004806">
    <property type="term" value="F:triacylglycerol lipase activity"/>
    <property type="evidence" value="ECO:0007669"/>
    <property type="project" value="UniProtKB-EC"/>
</dbReference>
<evidence type="ECO:0000256" key="45">
    <source>
        <dbReference type="ARBA" id="ARBA00049372"/>
    </source>
</evidence>
<evidence type="ECO:0000256" key="14">
    <source>
        <dbReference type="ARBA" id="ARBA00023136"/>
    </source>
</evidence>
<evidence type="ECO:0000256" key="12">
    <source>
        <dbReference type="ARBA" id="ARBA00022989"/>
    </source>
</evidence>
<evidence type="ECO:0000256" key="38">
    <source>
        <dbReference type="ARBA" id="ARBA00048613"/>
    </source>
</evidence>
<evidence type="ECO:0000256" key="2">
    <source>
        <dbReference type="ARBA" id="ARBA00009979"/>
    </source>
</evidence>
<comment type="catalytic activity">
    <reaction evidence="30">
        <text>1-hexadecanoyl-2-(9Z-octadecenoyl)-sn-glycero-3-phospho-(1'-sn-glycerol) + H2O = 1-hexadecanoyl-sn-glycero-3-phospho-(1'-sn-glycerol) + (9Z)-octadecenoate + H(+)</text>
        <dbReference type="Rhea" id="RHEA:40919"/>
        <dbReference type="ChEBI" id="CHEBI:15377"/>
        <dbReference type="ChEBI" id="CHEBI:15378"/>
        <dbReference type="ChEBI" id="CHEBI:30823"/>
        <dbReference type="ChEBI" id="CHEBI:72841"/>
        <dbReference type="ChEBI" id="CHEBI:75158"/>
    </reaction>
    <physiologicalReaction direction="left-to-right" evidence="30">
        <dbReference type="Rhea" id="RHEA:40920"/>
    </physiologicalReaction>
</comment>
<comment type="similarity">
    <text evidence="2">Belongs to the 'GDSL' lipolytic enzyme family. Phospholipase B1 subfamily.</text>
</comment>
<comment type="catalytic activity">
    <reaction evidence="26">
        <text>1,3-dihexadecanoyl-2-(9Z-octadecenoyl)glycerol + H2O = 1-hexadecanoyl-2-(9Z-octadecenoyl)-glycerol + hexadecanoate + H(+)</text>
        <dbReference type="Rhea" id="RHEA:40979"/>
        <dbReference type="ChEBI" id="CHEBI:7896"/>
        <dbReference type="ChEBI" id="CHEBI:15377"/>
        <dbReference type="ChEBI" id="CHEBI:15378"/>
        <dbReference type="ChEBI" id="CHEBI:75585"/>
        <dbReference type="ChEBI" id="CHEBI:75688"/>
    </reaction>
    <physiologicalReaction direction="left-to-right" evidence="26">
        <dbReference type="Rhea" id="RHEA:40980"/>
    </physiologicalReaction>
</comment>
<keyword evidence="50" id="KW-1185">Reference proteome</keyword>
<evidence type="ECO:0000256" key="46">
    <source>
        <dbReference type="ARBA" id="ARBA00049461"/>
    </source>
</evidence>
<keyword evidence="7" id="KW-1003">Cell membrane</keyword>
<comment type="catalytic activity">
    <reaction evidence="42">
        <text>1-O-hexadecyl-2-(9Z)-octadecenoyl-sn-glycero-3-phosphocholine + H2O = 1-O-hexadecyl-sn-glycero-3-phosphocholine + (9Z)-octadecenoate + H(+)</text>
        <dbReference type="Rhea" id="RHEA:40915"/>
        <dbReference type="ChEBI" id="CHEBI:15377"/>
        <dbReference type="ChEBI" id="CHEBI:15378"/>
        <dbReference type="ChEBI" id="CHEBI:30823"/>
        <dbReference type="ChEBI" id="CHEBI:34112"/>
        <dbReference type="ChEBI" id="CHEBI:64496"/>
    </reaction>
    <physiologicalReaction direction="left-to-right" evidence="42">
        <dbReference type="Rhea" id="RHEA:40916"/>
    </physiologicalReaction>
</comment>
<keyword evidence="8 47" id="KW-0812">Transmembrane</keyword>
<keyword evidence="12 47" id="KW-1133">Transmembrane helix</keyword>
<dbReference type="EC" id="3.1.1.4" evidence="4"/>
<evidence type="ECO:0000256" key="31">
    <source>
        <dbReference type="ARBA" id="ARBA00048049"/>
    </source>
</evidence>
<dbReference type="PANTHER" id="PTHR21325:SF52">
    <property type="entry name" value="PHOSPHOLIPASE B1, MEMBRANE-ASSOCIATED"/>
    <property type="match status" value="1"/>
</dbReference>
<evidence type="ECO:0000256" key="48">
    <source>
        <dbReference type="SAM" id="SignalP"/>
    </source>
</evidence>
<evidence type="ECO:0000256" key="27">
    <source>
        <dbReference type="ARBA" id="ARBA00047438"/>
    </source>
</evidence>
<reference evidence="50" key="1">
    <citation type="submission" date="2012-01" db="EMBL/GenBank/DDBJ databases">
        <authorList>
            <person name="Walter R."/>
            <person name="Schartl M."/>
            <person name="Warren W."/>
        </authorList>
    </citation>
    <scope>NUCLEOTIDE SEQUENCE [LARGE SCALE GENOMIC DNA]</scope>
    <source>
        <strain evidence="50">JP 163 A</strain>
    </source>
</reference>
<dbReference type="InterPro" id="IPR038885">
    <property type="entry name" value="PLB1"/>
</dbReference>
<evidence type="ECO:0000256" key="17">
    <source>
        <dbReference type="ARBA" id="ARBA00023369"/>
    </source>
</evidence>
<evidence type="ECO:0000256" key="39">
    <source>
        <dbReference type="ARBA" id="ARBA00048656"/>
    </source>
</evidence>
<evidence type="ECO:0000256" key="6">
    <source>
        <dbReference type="ARBA" id="ARBA00015133"/>
    </source>
</evidence>
<evidence type="ECO:0000256" key="15">
    <source>
        <dbReference type="ARBA" id="ARBA00023180"/>
    </source>
</evidence>
<dbReference type="InParanoid" id="A0A3B5QSK3"/>
<dbReference type="GO" id="GO:0004622">
    <property type="term" value="F:phosphatidylcholine lysophospholipase activity"/>
    <property type="evidence" value="ECO:0007669"/>
    <property type="project" value="UniProtKB-EC"/>
</dbReference>
<organism evidence="49 50">
    <name type="scientific">Xiphophorus maculatus</name>
    <name type="common">Southern platyfish</name>
    <name type="synonym">Platypoecilus maculatus</name>
    <dbReference type="NCBI Taxonomy" id="8083"/>
    <lineage>
        <taxon>Eukaryota</taxon>
        <taxon>Metazoa</taxon>
        <taxon>Chordata</taxon>
        <taxon>Craniata</taxon>
        <taxon>Vertebrata</taxon>
        <taxon>Euteleostomi</taxon>
        <taxon>Actinopterygii</taxon>
        <taxon>Neopterygii</taxon>
        <taxon>Teleostei</taxon>
        <taxon>Neoteleostei</taxon>
        <taxon>Acanthomorphata</taxon>
        <taxon>Ovalentaria</taxon>
        <taxon>Atherinomorphae</taxon>
        <taxon>Cyprinodontiformes</taxon>
        <taxon>Poeciliidae</taxon>
        <taxon>Poeciliinae</taxon>
        <taxon>Xiphophorus</taxon>
    </lineage>
</organism>
<dbReference type="OMA" id="KYMQRED"/>
<keyword evidence="10" id="KW-0677">Repeat</keyword>
<evidence type="ECO:0000256" key="11">
    <source>
        <dbReference type="ARBA" id="ARBA00022801"/>
    </source>
</evidence>
<evidence type="ECO:0000256" key="8">
    <source>
        <dbReference type="ARBA" id="ARBA00022692"/>
    </source>
</evidence>
<comment type="catalytic activity">
    <reaction evidence="18">
        <text>1-hexadecanoyl-2-(9Z,12Z-octadecadienoyl)-sn-glycero-3-phosphocholine + H2O = (9Z,12Z)-octadecadienoate + 1-hexadecanoyl-sn-glycero-3-phosphocholine + H(+)</text>
        <dbReference type="Rhea" id="RHEA:40811"/>
        <dbReference type="ChEBI" id="CHEBI:15377"/>
        <dbReference type="ChEBI" id="CHEBI:15378"/>
        <dbReference type="ChEBI" id="CHEBI:30245"/>
        <dbReference type="ChEBI" id="CHEBI:72998"/>
        <dbReference type="ChEBI" id="CHEBI:73002"/>
    </reaction>
    <physiologicalReaction direction="left-to-right" evidence="18">
        <dbReference type="Rhea" id="RHEA:40812"/>
    </physiologicalReaction>
</comment>
<dbReference type="SUPFAM" id="SSF52266">
    <property type="entry name" value="SGNH hydrolase"/>
    <property type="match status" value="2"/>
</dbReference>
<dbReference type="STRING" id="8083.ENSXMAP00000034173"/>
<evidence type="ECO:0000256" key="33">
    <source>
        <dbReference type="ARBA" id="ARBA00048227"/>
    </source>
</evidence>
<evidence type="ECO:0000256" key="7">
    <source>
        <dbReference type="ARBA" id="ARBA00022475"/>
    </source>
</evidence>
<dbReference type="InterPro" id="IPR001087">
    <property type="entry name" value="GDSL"/>
</dbReference>
<evidence type="ECO:0000256" key="26">
    <source>
        <dbReference type="ARBA" id="ARBA00047363"/>
    </source>
</evidence>
<keyword evidence="14 47" id="KW-0472">Membrane</keyword>
<evidence type="ECO:0000256" key="43">
    <source>
        <dbReference type="ARBA" id="ARBA00048939"/>
    </source>
</evidence>
<comment type="catalytic activity">
    <reaction evidence="31">
        <text>a 1-O-alkyl-2-acyl-sn-glycero-3-phosphocholine + H2O = a 1-O-alkyl-sn-glycero-3-phosphocholine + a fatty acid + H(+)</text>
        <dbReference type="Rhea" id="RHEA:36231"/>
        <dbReference type="ChEBI" id="CHEBI:15377"/>
        <dbReference type="ChEBI" id="CHEBI:15378"/>
        <dbReference type="ChEBI" id="CHEBI:28868"/>
        <dbReference type="ChEBI" id="CHEBI:30909"/>
        <dbReference type="ChEBI" id="CHEBI:36702"/>
        <dbReference type="EC" id="3.1.1.4"/>
    </reaction>
    <physiologicalReaction direction="left-to-right" evidence="31">
        <dbReference type="Rhea" id="RHEA:36232"/>
    </physiologicalReaction>
</comment>
<evidence type="ECO:0000256" key="9">
    <source>
        <dbReference type="ARBA" id="ARBA00022729"/>
    </source>
</evidence>
<accession>A0A3B5QSK3</accession>
<evidence type="ECO:0000256" key="13">
    <source>
        <dbReference type="ARBA" id="ARBA00023098"/>
    </source>
</evidence>
<comment type="catalytic activity">
    <reaction evidence="32">
        <text>1,2-di-(9Z-octadecenoyl)-sn-glycero-3-phosphocholine + H2O = 1-(9Z-octadecenoyl)-sn-glycero-3-phosphocholine + (9Z)-octadecenoate + H(+)</text>
        <dbReference type="Rhea" id="RHEA:40923"/>
        <dbReference type="ChEBI" id="CHEBI:15377"/>
        <dbReference type="ChEBI" id="CHEBI:15378"/>
        <dbReference type="ChEBI" id="CHEBI:28610"/>
        <dbReference type="ChEBI" id="CHEBI:30823"/>
        <dbReference type="ChEBI" id="CHEBI:74669"/>
    </reaction>
    <physiologicalReaction direction="left-to-right" evidence="32">
        <dbReference type="Rhea" id="RHEA:40924"/>
    </physiologicalReaction>
</comment>
<keyword evidence="16" id="KW-1208">Phospholipid metabolism</keyword>
<dbReference type="EC" id="3.1.1.3" evidence="5"/>
<comment type="catalytic activity">
    <reaction evidence="38">
        <text>1-hexadecanoyl-2-(9Z-octadecenoyl)-sn-glycero-3-phosphoethanolamine + H2O = 1-hexadecanoyl-sn-glycero-3-phosphoethanolamine + (9Z)-octadecenoate + H(+)</text>
        <dbReference type="Rhea" id="RHEA:40911"/>
        <dbReference type="ChEBI" id="CHEBI:15377"/>
        <dbReference type="ChEBI" id="CHEBI:15378"/>
        <dbReference type="ChEBI" id="CHEBI:30823"/>
        <dbReference type="ChEBI" id="CHEBI:73004"/>
        <dbReference type="ChEBI" id="CHEBI:73007"/>
    </reaction>
    <physiologicalReaction direction="left-to-right" evidence="38">
        <dbReference type="Rhea" id="RHEA:40912"/>
    </physiologicalReaction>
</comment>
<keyword evidence="11" id="KW-0378">Hydrolase</keyword>
<comment type="catalytic activity">
    <reaction evidence="17">
        <text>a triacylglycerol + H2O = a diacylglycerol + a fatty acid + H(+)</text>
        <dbReference type="Rhea" id="RHEA:12044"/>
        <dbReference type="ChEBI" id="CHEBI:15377"/>
        <dbReference type="ChEBI" id="CHEBI:15378"/>
        <dbReference type="ChEBI" id="CHEBI:17855"/>
        <dbReference type="ChEBI" id="CHEBI:18035"/>
        <dbReference type="ChEBI" id="CHEBI:28868"/>
        <dbReference type="EC" id="3.1.1.3"/>
    </reaction>
    <physiologicalReaction direction="left-to-right" evidence="17">
        <dbReference type="Rhea" id="RHEA:12045"/>
    </physiologicalReaction>
</comment>
<comment type="catalytic activity">
    <reaction evidence="25">
        <text>1-hexadecanoyl-2-(9Z)-octadecenoyl-3-octadecanoyl-sn-glycerol + H2O = 2-(9Z-octadecenoyl)-3-octadecanoyl-sn-glycerol + hexadecanoate + H(+)</text>
        <dbReference type="Rhea" id="RHEA:41107"/>
        <dbReference type="ChEBI" id="CHEBI:7896"/>
        <dbReference type="ChEBI" id="CHEBI:15377"/>
        <dbReference type="ChEBI" id="CHEBI:15378"/>
        <dbReference type="ChEBI" id="CHEBI:75558"/>
        <dbReference type="ChEBI" id="CHEBI:77623"/>
    </reaction>
    <physiologicalReaction direction="left-to-right" evidence="25">
        <dbReference type="Rhea" id="RHEA:41108"/>
    </physiologicalReaction>
</comment>
<dbReference type="PANTHER" id="PTHR21325">
    <property type="entry name" value="PHOSPHOLIPASE B, PLB1"/>
    <property type="match status" value="1"/>
</dbReference>
<evidence type="ECO:0000256" key="29">
    <source>
        <dbReference type="ARBA" id="ARBA00048011"/>
    </source>
</evidence>
<comment type="catalytic activity">
    <reaction evidence="39">
        <text>1-hexadecanoyl-sn-glycero-3-phosphocholine + H2O = sn-glycerol 3-phosphocholine + hexadecanoate + H(+)</text>
        <dbReference type="Rhea" id="RHEA:40435"/>
        <dbReference type="ChEBI" id="CHEBI:7896"/>
        <dbReference type="ChEBI" id="CHEBI:15377"/>
        <dbReference type="ChEBI" id="CHEBI:15378"/>
        <dbReference type="ChEBI" id="CHEBI:16870"/>
        <dbReference type="ChEBI" id="CHEBI:72998"/>
    </reaction>
    <physiologicalReaction direction="left-to-right" evidence="39">
        <dbReference type="Rhea" id="RHEA:40436"/>
    </physiologicalReaction>
</comment>
<feature type="transmembrane region" description="Helical" evidence="47">
    <location>
        <begin position="1046"/>
        <end position="1071"/>
    </location>
</feature>
<dbReference type="CDD" id="cd01824">
    <property type="entry name" value="Phospholipase_B_like"/>
    <property type="match status" value="2"/>
</dbReference>
<dbReference type="GO" id="GO:0004623">
    <property type="term" value="F:phospholipase A2 activity"/>
    <property type="evidence" value="ECO:0007669"/>
    <property type="project" value="UniProtKB-EC"/>
</dbReference>
<reference evidence="49" key="4">
    <citation type="submission" date="2025-09" db="UniProtKB">
        <authorList>
            <consortium name="Ensembl"/>
        </authorList>
    </citation>
    <scope>IDENTIFICATION</scope>
    <source>
        <strain evidence="49">JP 163 A</strain>
    </source>
</reference>
<evidence type="ECO:0000256" key="28">
    <source>
        <dbReference type="ARBA" id="ARBA00047459"/>
    </source>
</evidence>
<evidence type="ECO:0000256" key="44">
    <source>
        <dbReference type="ARBA" id="ARBA00049363"/>
    </source>
</evidence>
<name>A0A3B5QSK3_XIPMA</name>
<evidence type="ECO:0000256" key="19">
    <source>
        <dbReference type="ARBA" id="ARBA00023422"/>
    </source>
</evidence>
<evidence type="ECO:0000256" key="30">
    <source>
        <dbReference type="ARBA" id="ARBA00048015"/>
    </source>
</evidence>
<reference evidence="50" key="2">
    <citation type="journal article" date="2013" name="Nat. Genet.">
        <title>The genome of the platyfish, Xiphophorus maculatus, provides insights into evolutionary adaptation and several complex traits.</title>
        <authorList>
            <person name="Schartl M."/>
            <person name="Walter R.B."/>
            <person name="Shen Y."/>
            <person name="Garcia T."/>
            <person name="Catchen J."/>
            <person name="Amores A."/>
            <person name="Braasch I."/>
            <person name="Chalopin D."/>
            <person name="Volff J.N."/>
            <person name="Lesch K.P."/>
            <person name="Bisazza A."/>
            <person name="Minx P."/>
            <person name="Hillier L."/>
            <person name="Wilson R.K."/>
            <person name="Fuerstenberg S."/>
            <person name="Boore J."/>
            <person name="Searle S."/>
            <person name="Postlethwait J.H."/>
            <person name="Warren W.C."/>
        </authorList>
    </citation>
    <scope>NUCLEOTIDE SEQUENCE [LARGE SCALE GENOMIC DNA]</scope>
    <source>
        <strain evidence="50">JP 163 A</strain>
    </source>
</reference>
<evidence type="ECO:0000256" key="32">
    <source>
        <dbReference type="ARBA" id="ARBA00048058"/>
    </source>
</evidence>
<comment type="catalytic activity">
    <reaction evidence="33">
        <text>1,2-dihexadecanoyl-sn-glycero-3-phosphocholine + H2O = 1-hexadecanoyl-sn-glycero-3-phosphocholine + hexadecanoate + H(+)</text>
        <dbReference type="Rhea" id="RHEA:41223"/>
        <dbReference type="ChEBI" id="CHEBI:7896"/>
        <dbReference type="ChEBI" id="CHEBI:15377"/>
        <dbReference type="ChEBI" id="CHEBI:15378"/>
        <dbReference type="ChEBI" id="CHEBI:72998"/>
        <dbReference type="ChEBI" id="CHEBI:72999"/>
    </reaction>
    <physiologicalReaction direction="left-to-right" evidence="33">
        <dbReference type="Rhea" id="RHEA:41224"/>
    </physiologicalReaction>
</comment>
<dbReference type="GO" id="GO:0016324">
    <property type="term" value="C:apical plasma membrane"/>
    <property type="evidence" value="ECO:0007669"/>
    <property type="project" value="UniProtKB-SubCell"/>
</dbReference>
<dbReference type="Ensembl" id="ENSXMAT00000024943.1">
    <property type="protein sequence ID" value="ENSXMAP00000034173.1"/>
    <property type="gene ID" value="ENSXMAG00000023327.1"/>
</dbReference>
<comment type="catalytic activity">
    <reaction evidence="29">
        <text>2,3-di-(9Z)-octadecenoyl-sn-glycerol + H2O = 3-(9Z-octadecenoyl)-sn-glycerol + (9Z)-octadecenoate + H(+)</text>
        <dbReference type="Rhea" id="RHEA:42604"/>
        <dbReference type="ChEBI" id="CHEBI:15377"/>
        <dbReference type="ChEBI" id="CHEBI:15378"/>
        <dbReference type="ChEBI" id="CHEBI:30823"/>
        <dbReference type="ChEBI" id="CHEBI:75824"/>
        <dbReference type="ChEBI" id="CHEBI:75938"/>
    </reaction>
    <physiologicalReaction direction="left-to-right" evidence="29">
        <dbReference type="Rhea" id="RHEA:42605"/>
    </physiologicalReaction>
</comment>
<comment type="catalytic activity">
    <reaction evidence="37">
        <text>a 1-acyl-sn-glycero-3-phosphocholine + H2O = sn-glycerol 3-phosphocholine + a fatty acid + H(+)</text>
        <dbReference type="Rhea" id="RHEA:15177"/>
        <dbReference type="ChEBI" id="CHEBI:15377"/>
        <dbReference type="ChEBI" id="CHEBI:15378"/>
        <dbReference type="ChEBI" id="CHEBI:16870"/>
        <dbReference type="ChEBI" id="CHEBI:28868"/>
        <dbReference type="ChEBI" id="CHEBI:58168"/>
        <dbReference type="EC" id="3.1.1.5"/>
    </reaction>
    <physiologicalReaction direction="left-to-right" evidence="37">
        <dbReference type="Rhea" id="RHEA:15178"/>
    </physiologicalReaction>
</comment>
<keyword evidence="15" id="KW-0325">Glycoprotein</keyword>
<evidence type="ECO:0000256" key="42">
    <source>
        <dbReference type="ARBA" id="ARBA00048872"/>
    </source>
</evidence>
<evidence type="ECO:0000256" key="36">
    <source>
        <dbReference type="ARBA" id="ARBA00048386"/>
    </source>
</evidence>
<dbReference type="RefSeq" id="XP_023203117.1">
    <property type="nucleotide sequence ID" value="XM_023347349.1"/>
</dbReference>
<dbReference type="EC" id="3.1.1.5" evidence="3"/>
<comment type="function">
    <text evidence="24">Calcium-independent membrane-associated phospholipase that catalyzes complete diacylation of phospholipids by hydrolyzing both sn-1 and sn-2 fatty acyl chains attached to the glycerol backbone (phospholipase B activity). Has dual phospholipase and lysophospholipase activities toward diacylphospholipids. Preferentially cleaves sn-2 ester bonds over sn-1 bonds. Acts as a lipase toward glycerolipid substrates. Hydrolyzes fatty acyl chains of diacylglycerols with preference for the sn-2 position and of triacylglycerols with not positional selectivity. May also hydrolyze long chain retinyl esters such as retinyl palmitate. May contribute to digestion of dietary phospholipids, glycerolipids and retinoids, facilitating lipid absorption at the brush border.</text>
</comment>